<reference evidence="2 3" key="4">
    <citation type="journal article" date="2000" name="Nucleic Acids Res.">
        <title>Differential functional behavior of viral phi29, Nf and GA-1 SSB proteins.</title>
        <authorList>
            <person name="Gascon I."/>
            <person name="Lazaro J.M."/>
            <person name="Salas M."/>
        </authorList>
    </citation>
    <scope>NUCLEOTIDE SEQUENCE [LARGE SCALE GENOMIC DNA]</scope>
</reference>
<reference evidence="2 3" key="2">
    <citation type="journal article" date="1996" name="J. Mol. Biol.">
        <title>Functional characterization of the genes coding for the terminal protein and DNA polymerase from bacteriophage GA-1. Evidence for a sliding-back mechanism during protein-primed GA-1 DNA replication.</title>
        <authorList>
            <person name="Illana B."/>
            <person name="Blanco L."/>
            <person name="Salas M."/>
        </authorList>
    </citation>
    <scope>NUCLEOTIDE SEQUENCE [LARGE SCALE GENOMIC DNA]</scope>
</reference>
<evidence type="ECO:0000313" key="3">
    <source>
        <dbReference type="Proteomes" id="UP000002580"/>
    </source>
</evidence>
<reference evidence="2 3" key="3">
    <citation type="journal article" date="1999" name="J. Mol. Biol.">
        <title>The switch from early to late transcription in phage GA-1: characterization of the regulatory protein p4G.</title>
        <authorList>
            <person name="Horcajadas J.A."/>
            <person name="Monsalve M."/>
            <person name="Rojo F."/>
            <person name="Salas M."/>
        </authorList>
    </citation>
    <scope>NUCLEOTIDE SEQUENCE [LARGE SCALE GENOMIC DNA]</scope>
</reference>
<organismHost>
    <name type="scientific">Bacillus subtilis</name>
    <dbReference type="NCBI Taxonomy" id="1423"/>
</organismHost>
<keyword evidence="3" id="KW-1185">Reference proteome</keyword>
<evidence type="ECO:0000256" key="1">
    <source>
        <dbReference type="SAM" id="Phobius"/>
    </source>
</evidence>
<feature type="transmembrane region" description="Helical" evidence="1">
    <location>
        <begin position="6"/>
        <end position="23"/>
    </location>
</feature>
<name>Q9FZV2_BPGA1</name>
<reference evidence="2 3" key="1">
    <citation type="journal article" date="1996" name="J. Biol. Chem.">
        <title>Activation of replication origins in phi29-related phages requires the recognition of initiation proteins to specific nucleoprotein complexes.</title>
        <authorList>
            <person name="Freire R."/>
            <person name="Serrano M."/>
            <person name="Salas M."/>
            <person name="Hermoso J."/>
        </authorList>
    </citation>
    <scope>NUCLEOTIDE SEQUENCE [LARGE SCALE GENOMIC DNA]</scope>
</reference>
<dbReference type="KEGG" id="vg:919882"/>
<accession>Q9FZV2</accession>
<proteinExistence type="predicted"/>
<sequence length="25" mass="2680">MFATTATVIGIFFIGLLVGHTLTKK</sequence>
<evidence type="ECO:0000313" key="2">
    <source>
        <dbReference type="EMBL" id="CAC21544.1"/>
    </source>
</evidence>
<dbReference type="EMBL" id="X96987">
    <property type="protein sequence ID" value="CAC21544.1"/>
    <property type="molecule type" value="Genomic_DNA"/>
</dbReference>
<dbReference type="GeneID" id="919882"/>
<dbReference type="RefSeq" id="NP_073706.1">
    <property type="nucleotide sequence ID" value="NC_002649.1"/>
</dbReference>
<keyword evidence="1" id="KW-0812">Transmembrane</keyword>
<organism evidence="2 3">
    <name type="scientific">Bacillus phage GA-1</name>
    <name type="common">Bacteriophage GA-1</name>
    <dbReference type="NCBI Taxonomy" id="2679898"/>
    <lineage>
        <taxon>Viruses</taxon>
        <taxon>Duplodnaviria</taxon>
        <taxon>Heunggongvirae</taxon>
        <taxon>Uroviricota</taxon>
        <taxon>Caudoviricetes</taxon>
        <taxon>Salasmaviridae</taxon>
        <taxon>Tatarstanvirinae</taxon>
        <taxon>Gaunavirus</taxon>
        <taxon>Gaunavirus GA1</taxon>
    </lineage>
</organism>
<keyword evidence="1" id="KW-1133">Transmembrane helix</keyword>
<dbReference type="Proteomes" id="UP000002580">
    <property type="component" value="Segment"/>
</dbReference>
<protein>
    <submittedName>
        <fullName evidence="2">Uncharacterized protein</fullName>
    </submittedName>
</protein>
<keyword evidence="1" id="KW-0472">Membrane</keyword>